<comment type="caution">
    <text evidence="1">The sequence shown here is derived from an EMBL/GenBank/DDBJ whole genome shotgun (WGS) entry which is preliminary data.</text>
</comment>
<keyword evidence="2" id="KW-1185">Reference proteome</keyword>
<evidence type="ECO:0000313" key="2">
    <source>
        <dbReference type="Proteomes" id="UP000265520"/>
    </source>
</evidence>
<dbReference type="Proteomes" id="UP000265520">
    <property type="component" value="Unassembled WGS sequence"/>
</dbReference>
<reference evidence="1 2" key="1">
    <citation type="journal article" date="2018" name="Front. Plant Sci.">
        <title>Red Clover (Trifolium pratense) and Zigzag Clover (T. medium) - A Picture of Genomic Similarities and Differences.</title>
        <authorList>
            <person name="Dluhosova J."/>
            <person name="Istvanek J."/>
            <person name="Nedelnik J."/>
            <person name="Repkova J."/>
        </authorList>
    </citation>
    <scope>NUCLEOTIDE SEQUENCE [LARGE SCALE GENOMIC DNA]</scope>
    <source>
        <strain evidence="2">cv. 10/8</strain>
        <tissue evidence="1">Leaf</tissue>
    </source>
</reference>
<sequence length="26" mass="2849">VERFVRSSADSINVDFGVINVIDPEA</sequence>
<proteinExistence type="predicted"/>
<evidence type="ECO:0000313" key="1">
    <source>
        <dbReference type="EMBL" id="MCI94110.1"/>
    </source>
</evidence>
<accession>A0A392W607</accession>
<dbReference type="AlphaFoldDB" id="A0A392W607"/>
<feature type="non-terminal residue" evidence="1">
    <location>
        <position position="1"/>
    </location>
</feature>
<organism evidence="1 2">
    <name type="scientific">Trifolium medium</name>
    <dbReference type="NCBI Taxonomy" id="97028"/>
    <lineage>
        <taxon>Eukaryota</taxon>
        <taxon>Viridiplantae</taxon>
        <taxon>Streptophyta</taxon>
        <taxon>Embryophyta</taxon>
        <taxon>Tracheophyta</taxon>
        <taxon>Spermatophyta</taxon>
        <taxon>Magnoliopsida</taxon>
        <taxon>eudicotyledons</taxon>
        <taxon>Gunneridae</taxon>
        <taxon>Pentapetalae</taxon>
        <taxon>rosids</taxon>
        <taxon>fabids</taxon>
        <taxon>Fabales</taxon>
        <taxon>Fabaceae</taxon>
        <taxon>Papilionoideae</taxon>
        <taxon>50 kb inversion clade</taxon>
        <taxon>NPAAA clade</taxon>
        <taxon>Hologalegina</taxon>
        <taxon>IRL clade</taxon>
        <taxon>Trifolieae</taxon>
        <taxon>Trifolium</taxon>
    </lineage>
</organism>
<name>A0A392W607_9FABA</name>
<protein>
    <submittedName>
        <fullName evidence="1">Uncharacterized protein</fullName>
    </submittedName>
</protein>
<dbReference type="EMBL" id="LXQA011347637">
    <property type="protein sequence ID" value="MCI94110.1"/>
    <property type="molecule type" value="Genomic_DNA"/>
</dbReference>